<organism evidence="1">
    <name type="scientific">Picea glauca</name>
    <name type="common">White spruce</name>
    <name type="synonym">Pinus glauca</name>
    <dbReference type="NCBI Taxonomy" id="3330"/>
    <lineage>
        <taxon>Eukaryota</taxon>
        <taxon>Viridiplantae</taxon>
        <taxon>Streptophyta</taxon>
        <taxon>Embryophyta</taxon>
        <taxon>Tracheophyta</taxon>
        <taxon>Spermatophyta</taxon>
        <taxon>Pinopsida</taxon>
        <taxon>Pinidae</taxon>
        <taxon>Conifers I</taxon>
        <taxon>Pinales</taxon>
        <taxon>Pinaceae</taxon>
        <taxon>Picea</taxon>
    </lineage>
</organism>
<geneLocation type="mitochondrion" evidence="1"/>
<dbReference type="AlphaFoldDB" id="A0A101LXI5"/>
<dbReference type="EMBL" id="LKAM01000008">
    <property type="protein sequence ID" value="KUM47179.1"/>
    <property type="molecule type" value="Genomic_DNA"/>
</dbReference>
<protein>
    <submittedName>
        <fullName evidence="1">Uncharacterized protein</fullName>
    </submittedName>
</protein>
<comment type="caution">
    <text evidence="1">The sequence shown here is derived from an EMBL/GenBank/DDBJ whole genome shotgun (WGS) entry which is preliminary data.</text>
</comment>
<proteinExistence type="predicted"/>
<accession>A0A101LXI5</accession>
<keyword evidence="1" id="KW-0496">Mitochondrion</keyword>
<evidence type="ECO:0000313" key="1">
    <source>
        <dbReference type="EMBL" id="KUM47179.1"/>
    </source>
</evidence>
<sequence>MLTLLMLDFIIKRFASPAWVGSPRLIESFDDRKKRVASYVIEIDQVDKEPVNAPA</sequence>
<gene>
    <name evidence="1" type="ORF">ABT39_MTgene6185</name>
</gene>
<name>A0A101LXI5_PICGL</name>
<reference evidence="1" key="1">
    <citation type="journal article" date="2015" name="Genome Biol. Evol.">
        <title>Organellar Genomes of White Spruce (Picea glauca): Assembly and Annotation.</title>
        <authorList>
            <person name="Jackman S.D."/>
            <person name="Warren R.L."/>
            <person name="Gibb E.A."/>
            <person name="Vandervalk B.P."/>
            <person name="Mohamadi H."/>
            <person name="Chu J."/>
            <person name="Raymond A."/>
            <person name="Pleasance S."/>
            <person name="Coope R."/>
            <person name="Wildung M.R."/>
            <person name="Ritland C.E."/>
            <person name="Bousquet J."/>
            <person name="Jones S.J."/>
            <person name="Bohlmann J."/>
            <person name="Birol I."/>
        </authorList>
    </citation>
    <scope>NUCLEOTIDE SEQUENCE [LARGE SCALE GENOMIC DNA]</scope>
    <source>
        <tissue evidence="1">Flushing bud</tissue>
    </source>
</reference>